<keyword evidence="3 8" id="KW-0813">Transport</keyword>
<dbReference type="GO" id="GO:0051117">
    <property type="term" value="F:ATPase binding"/>
    <property type="evidence" value="ECO:0007669"/>
    <property type="project" value="TreeGrafter"/>
</dbReference>
<keyword evidence="4" id="KW-0812">Transmembrane</keyword>
<dbReference type="PANTHER" id="PTHR11629:SF63">
    <property type="entry name" value="V-TYPE PROTON ATPASE SUBUNIT A"/>
    <property type="match status" value="1"/>
</dbReference>
<reference evidence="10 11" key="1">
    <citation type="submission" date="2016-07" db="EMBL/GenBank/DDBJ databases">
        <title>Pervasive Adenine N6-methylation of Active Genes in Fungi.</title>
        <authorList>
            <consortium name="DOE Joint Genome Institute"/>
            <person name="Mondo S.J."/>
            <person name="Dannebaum R.O."/>
            <person name="Kuo R.C."/>
            <person name="Labutti K."/>
            <person name="Haridas S."/>
            <person name="Kuo A."/>
            <person name="Salamov A."/>
            <person name="Ahrendt S.R."/>
            <person name="Lipzen A."/>
            <person name="Sullivan W."/>
            <person name="Andreopoulos W.B."/>
            <person name="Clum A."/>
            <person name="Lindquist E."/>
            <person name="Daum C."/>
            <person name="Ramamoorthy G.K."/>
            <person name="Gryganskyi A."/>
            <person name="Culley D."/>
            <person name="Magnuson J.K."/>
            <person name="James T.Y."/>
            <person name="O'Malley M.A."/>
            <person name="Stajich J.E."/>
            <person name="Spatafora J.W."/>
            <person name="Visel A."/>
            <person name="Grigoriev I.V."/>
        </authorList>
    </citation>
    <scope>NUCLEOTIDE SEQUENCE [LARGE SCALE GENOMIC DNA]</scope>
    <source>
        <strain evidence="10 11">CBS 931.73</strain>
    </source>
</reference>
<feature type="non-terminal residue" evidence="10">
    <location>
        <position position="353"/>
    </location>
</feature>
<keyword evidence="9" id="KW-0175">Coiled coil</keyword>
<sequence>MAPSTFFRSEEMSLVQLFIPSEVARITISHLGEKGLVQFRDLNPSLSSFQRSFISEIKKLDGLERQLRLLSEEAEKQAIPISTCDYDDPEISRIQSIREIDELHDILNTNEQMLDQLNSSYSELQRQYFELIEQHAILQESSTFFREDNFQGDGGISSDVDTTQLLLESGPGDSYGVRYVVGVISRQRCNTFERVLWRSLRGNLYMKQSEIQEPLWDPQSGIAIPKNAFVIFSHGQELLGKIRKISEAMGATLHSVDDTAEARMAKALRISARIEDIKAVMDSNNQTRRAELSKISISIPAWYAIVKKEKALYYVMNLFNYDRNRRCLIAEGWCPTNELESLQSTLKMSSENA</sequence>
<evidence type="ECO:0000256" key="3">
    <source>
        <dbReference type="ARBA" id="ARBA00022448"/>
    </source>
</evidence>
<dbReference type="GO" id="GO:0016471">
    <property type="term" value="C:vacuolar proton-transporting V-type ATPase complex"/>
    <property type="evidence" value="ECO:0007669"/>
    <property type="project" value="TreeGrafter"/>
</dbReference>
<evidence type="ECO:0000256" key="7">
    <source>
        <dbReference type="ARBA" id="ARBA00023136"/>
    </source>
</evidence>
<accession>A0A1Y1Y1V4</accession>
<dbReference type="GO" id="GO:0007035">
    <property type="term" value="P:vacuolar acidification"/>
    <property type="evidence" value="ECO:0007669"/>
    <property type="project" value="TreeGrafter"/>
</dbReference>
<evidence type="ECO:0000256" key="5">
    <source>
        <dbReference type="ARBA" id="ARBA00022989"/>
    </source>
</evidence>
<dbReference type="Proteomes" id="UP000193498">
    <property type="component" value="Unassembled WGS sequence"/>
</dbReference>
<evidence type="ECO:0000256" key="1">
    <source>
        <dbReference type="ARBA" id="ARBA00004141"/>
    </source>
</evidence>
<dbReference type="EMBL" id="MCFE01000300">
    <property type="protein sequence ID" value="ORX91929.1"/>
    <property type="molecule type" value="Genomic_DNA"/>
</dbReference>
<dbReference type="GO" id="GO:0033179">
    <property type="term" value="C:proton-transporting V-type ATPase, V0 domain"/>
    <property type="evidence" value="ECO:0007669"/>
    <property type="project" value="InterPro"/>
</dbReference>
<comment type="similarity">
    <text evidence="2 8">Belongs to the V-ATPase 116 kDa subunit family.</text>
</comment>
<comment type="function">
    <text evidence="8">Essential component of the vacuolar proton pump (V-ATPase), a multimeric enzyme that catalyzes the translocation of protons across the membranes. Required for assembly and activity of the V-ATPase.</text>
</comment>
<evidence type="ECO:0000313" key="11">
    <source>
        <dbReference type="Proteomes" id="UP000193498"/>
    </source>
</evidence>
<dbReference type="PANTHER" id="PTHR11629">
    <property type="entry name" value="VACUOLAR PROTON ATPASES"/>
    <property type="match status" value="1"/>
</dbReference>
<evidence type="ECO:0000256" key="2">
    <source>
        <dbReference type="ARBA" id="ARBA00009904"/>
    </source>
</evidence>
<dbReference type="AlphaFoldDB" id="A0A1Y1Y1V4"/>
<feature type="coiled-coil region" evidence="9">
    <location>
        <begin position="107"/>
        <end position="134"/>
    </location>
</feature>
<keyword evidence="11" id="KW-1185">Reference proteome</keyword>
<dbReference type="GO" id="GO:0000329">
    <property type="term" value="C:fungal-type vacuole membrane"/>
    <property type="evidence" value="ECO:0007669"/>
    <property type="project" value="TreeGrafter"/>
</dbReference>
<comment type="caution">
    <text evidence="10">The sequence shown here is derived from an EMBL/GenBank/DDBJ whole genome shotgun (WGS) entry which is preliminary data.</text>
</comment>
<dbReference type="GO" id="GO:0046961">
    <property type="term" value="F:proton-transporting ATPase activity, rotational mechanism"/>
    <property type="evidence" value="ECO:0007669"/>
    <property type="project" value="InterPro"/>
</dbReference>
<keyword evidence="7" id="KW-0472">Membrane</keyword>
<evidence type="ECO:0000256" key="4">
    <source>
        <dbReference type="ARBA" id="ARBA00022692"/>
    </source>
</evidence>
<name>A0A1Y1Y1V4_9FUNG</name>
<keyword evidence="5" id="KW-1133">Transmembrane helix</keyword>
<dbReference type="InParanoid" id="A0A1Y1Y1V4"/>
<evidence type="ECO:0000256" key="6">
    <source>
        <dbReference type="ARBA" id="ARBA00023065"/>
    </source>
</evidence>
<dbReference type="Pfam" id="PF01496">
    <property type="entry name" value="V_ATPase_I"/>
    <property type="match status" value="1"/>
</dbReference>
<comment type="subcellular location">
    <subcellularLocation>
        <location evidence="1">Membrane</location>
        <topology evidence="1">Multi-pass membrane protein</topology>
    </subcellularLocation>
</comment>
<evidence type="ECO:0000256" key="9">
    <source>
        <dbReference type="SAM" id="Coils"/>
    </source>
</evidence>
<proteinExistence type="inferred from homology"/>
<keyword evidence="8" id="KW-0375">Hydrogen ion transport</keyword>
<evidence type="ECO:0000313" key="10">
    <source>
        <dbReference type="EMBL" id="ORX91929.1"/>
    </source>
</evidence>
<keyword evidence="6 8" id="KW-0406">Ion transport</keyword>
<gene>
    <name evidence="10" type="ORF">K493DRAFT_303695</name>
</gene>
<dbReference type="OrthoDB" id="10264220at2759"/>
<evidence type="ECO:0000256" key="8">
    <source>
        <dbReference type="RuleBase" id="RU361189"/>
    </source>
</evidence>
<dbReference type="STRING" id="1314790.A0A1Y1Y1V4"/>
<organism evidence="10 11">
    <name type="scientific">Basidiobolus meristosporus CBS 931.73</name>
    <dbReference type="NCBI Taxonomy" id="1314790"/>
    <lineage>
        <taxon>Eukaryota</taxon>
        <taxon>Fungi</taxon>
        <taxon>Fungi incertae sedis</taxon>
        <taxon>Zoopagomycota</taxon>
        <taxon>Entomophthoromycotina</taxon>
        <taxon>Basidiobolomycetes</taxon>
        <taxon>Basidiobolales</taxon>
        <taxon>Basidiobolaceae</taxon>
        <taxon>Basidiobolus</taxon>
    </lineage>
</organism>
<dbReference type="InterPro" id="IPR002490">
    <property type="entry name" value="V-ATPase_116kDa_su"/>
</dbReference>
<protein>
    <recommendedName>
        <fullName evidence="8">V-type proton ATPase subunit a</fullName>
    </recommendedName>
</protein>